<sequence length="336" mass="36876">MRGPFPVLTRRTLLAATAVSPALLSPPLLARPGAMLTGANLIEDPAAPFGSGKARESFRLLAEAGANMVALIPFFWQAHAADPNLVRGSALPRDRLRRGVRDAVDAGLQVLVKPHVWVPERWAGSVVFTDESAWRQWFAAYEAALLECAETAQETGAVAFSIGTELEQTSARPEWIPLIEKVRRVFAGQLTYVAHNAAEAERVGFWDRLDIVSISTYPPLGTATDRHGWRAAMERELGALRRLADRHGKPAWLGEIGLRSARGATRKPWESAEERAAPADPGLQRDVLQMWFDIARAHAIEAAFVWRWLSDPAGGGIQDTDFTIQNKPAQDLLGTR</sequence>
<dbReference type="Proteomes" id="UP000290057">
    <property type="component" value="Chromosome"/>
</dbReference>
<evidence type="ECO:0000313" key="2">
    <source>
        <dbReference type="EMBL" id="BBI21604.1"/>
    </source>
</evidence>
<protein>
    <recommendedName>
        <fullName evidence="4">Glycosidase-like protein</fullName>
    </recommendedName>
</protein>
<dbReference type="Gene3D" id="3.20.20.80">
    <property type="entry name" value="Glycosidases"/>
    <property type="match status" value="1"/>
</dbReference>
<dbReference type="InterPro" id="IPR017853">
    <property type="entry name" value="GH"/>
</dbReference>
<evidence type="ECO:0008006" key="4">
    <source>
        <dbReference type="Google" id="ProtNLM"/>
    </source>
</evidence>
<dbReference type="CDD" id="cd19608">
    <property type="entry name" value="GH113_mannanase-like"/>
    <property type="match status" value="1"/>
</dbReference>
<keyword evidence="3" id="KW-1185">Reference proteome</keyword>
<feature type="signal peptide" evidence="1">
    <location>
        <begin position="1"/>
        <end position="30"/>
    </location>
</feature>
<organism evidence="2 3">
    <name type="scientific">Qipengyuania flava</name>
    <dbReference type="NCBI Taxonomy" id="192812"/>
    <lineage>
        <taxon>Bacteria</taxon>
        <taxon>Pseudomonadati</taxon>
        <taxon>Pseudomonadota</taxon>
        <taxon>Alphaproteobacteria</taxon>
        <taxon>Sphingomonadales</taxon>
        <taxon>Erythrobacteraceae</taxon>
        <taxon>Qipengyuania</taxon>
    </lineage>
</organism>
<proteinExistence type="predicted"/>
<gene>
    <name evidence="2" type="ORF">EKJ_24510</name>
</gene>
<dbReference type="InterPro" id="IPR055151">
    <property type="entry name" value="GH113"/>
</dbReference>
<dbReference type="AlphaFoldDB" id="A0A3T1CKS4"/>
<dbReference type="EMBL" id="AP019389">
    <property type="protein sequence ID" value="BBI21604.1"/>
    <property type="molecule type" value="Genomic_DNA"/>
</dbReference>
<keyword evidence="1" id="KW-0732">Signal</keyword>
<feature type="chain" id="PRO_5019582453" description="Glycosidase-like protein" evidence="1">
    <location>
        <begin position="31"/>
        <end position="336"/>
    </location>
</feature>
<evidence type="ECO:0000313" key="3">
    <source>
        <dbReference type="Proteomes" id="UP000290057"/>
    </source>
</evidence>
<dbReference type="Pfam" id="PF22612">
    <property type="entry name" value="GH113"/>
    <property type="match status" value="1"/>
</dbReference>
<reference evidence="2 3" key="1">
    <citation type="submission" date="2019-01" db="EMBL/GenBank/DDBJ databases">
        <title>Complete genome sequence of Erythrobacter flavus KJ5.</title>
        <authorList>
            <person name="Kanesaki Y."/>
            <person name="Brotosudarmo T."/>
            <person name="Moriuchi R."/>
            <person name="Awai K."/>
        </authorList>
    </citation>
    <scope>NUCLEOTIDE SEQUENCE [LARGE SCALE GENOMIC DNA]</scope>
    <source>
        <strain evidence="2 3">KJ5</strain>
    </source>
</reference>
<name>A0A3T1CKS4_9SPHN</name>
<dbReference type="SUPFAM" id="SSF51445">
    <property type="entry name" value="(Trans)glycosidases"/>
    <property type="match status" value="1"/>
</dbReference>
<evidence type="ECO:0000256" key="1">
    <source>
        <dbReference type="SAM" id="SignalP"/>
    </source>
</evidence>
<accession>A0A3T1CKS4</accession>